<dbReference type="Gene3D" id="3.40.50.20">
    <property type="match status" value="1"/>
</dbReference>
<dbReference type="InterPro" id="IPR013815">
    <property type="entry name" value="ATP_grasp_subdomain_1"/>
</dbReference>
<dbReference type="Proteomes" id="UP000305883">
    <property type="component" value="Unassembled WGS sequence"/>
</dbReference>
<protein>
    <recommendedName>
        <fullName evidence="5">ATP-grasp domain-containing protein</fullName>
    </recommendedName>
</protein>
<dbReference type="GO" id="GO:0005524">
    <property type="term" value="F:ATP binding"/>
    <property type="evidence" value="ECO:0007669"/>
    <property type="project" value="UniProtKB-UniRule"/>
</dbReference>
<proteinExistence type="predicted"/>
<dbReference type="GO" id="GO:0016874">
    <property type="term" value="F:ligase activity"/>
    <property type="evidence" value="ECO:0007669"/>
    <property type="project" value="UniProtKB-KW"/>
</dbReference>
<keyword evidence="2 4" id="KW-0547">Nucleotide-binding</keyword>
<dbReference type="PANTHER" id="PTHR43585">
    <property type="entry name" value="FUMIPYRROLE BIOSYNTHESIS PROTEIN C"/>
    <property type="match status" value="1"/>
</dbReference>
<dbReference type="InterPro" id="IPR011761">
    <property type="entry name" value="ATP-grasp"/>
</dbReference>
<evidence type="ECO:0000313" key="6">
    <source>
        <dbReference type="EMBL" id="TID02888.1"/>
    </source>
</evidence>
<dbReference type="GO" id="GO:0046872">
    <property type="term" value="F:metal ion binding"/>
    <property type="evidence" value="ECO:0007669"/>
    <property type="project" value="InterPro"/>
</dbReference>
<evidence type="ECO:0000259" key="5">
    <source>
        <dbReference type="PROSITE" id="PS50975"/>
    </source>
</evidence>
<dbReference type="EMBL" id="MWPZ01000003">
    <property type="protein sequence ID" value="TID02888.1"/>
    <property type="molecule type" value="Genomic_DNA"/>
</dbReference>
<dbReference type="Gene3D" id="3.30.1490.20">
    <property type="entry name" value="ATP-grasp fold, A domain"/>
    <property type="match status" value="1"/>
</dbReference>
<dbReference type="PANTHER" id="PTHR43585:SF2">
    <property type="entry name" value="ATP-GRASP ENZYME FSQD"/>
    <property type="match status" value="1"/>
</dbReference>
<dbReference type="InterPro" id="IPR052032">
    <property type="entry name" value="ATP-dep_AA_Ligase"/>
</dbReference>
<organism evidence="6 7">
    <name type="scientific">Colletotrichum higginsianum</name>
    <dbReference type="NCBI Taxonomy" id="80884"/>
    <lineage>
        <taxon>Eukaryota</taxon>
        <taxon>Fungi</taxon>
        <taxon>Dikarya</taxon>
        <taxon>Ascomycota</taxon>
        <taxon>Pezizomycotina</taxon>
        <taxon>Sordariomycetes</taxon>
        <taxon>Hypocreomycetidae</taxon>
        <taxon>Glomerellales</taxon>
        <taxon>Glomerellaceae</taxon>
        <taxon>Colletotrichum</taxon>
        <taxon>Colletotrichum destructivum species complex</taxon>
    </lineage>
</organism>
<name>A0A4T0WCV2_9PEZI</name>
<reference evidence="6 7" key="1">
    <citation type="journal article" date="2019" name="Genome Biol. Evol.">
        <title>Genomic Plasticity Mediated by Transposable Elements in the Plant Pathogenic Fungus Colletotrichum higginsianum.</title>
        <authorList>
            <person name="Tsushima A."/>
            <person name="Gan P."/>
            <person name="Kumakura N."/>
            <person name="Narusaka M."/>
            <person name="Takano Y."/>
            <person name="Narusaka Y."/>
            <person name="Shirasu K."/>
        </authorList>
    </citation>
    <scope>NUCLEOTIDE SEQUENCE [LARGE SCALE GENOMIC DNA]</scope>
    <source>
        <strain evidence="6 7">MAFF305635-RFP</strain>
    </source>
</reference>
<evidence type="ECO:0000256" key="1">
    <source>
        <dbReference type="ARBA" id="ARBA00022598"/>
    </source>
</evidence>
<dbReference type="InterPro" id="IPR041472">
    <property type="entry name" value="BL00235/CARNS1_N"/>
</dbReference>
<accession>A0A4T0WCV2</accession>
<evidence type="ECO:0000256" key="4">
    <source>
        <dbReference type="PROSITE-ProRule" id="PRU00409"/>
    </source>
</evidence>
<comment type="caution">
    <text evidence="6">The sequence shown here is derived from an EMBL/GenBank/DDBJ whole genome shotgun (WGS) entry which is preliminary data.</text>
</comment>
<feature type="domain" description="ATP-grasp" evidence="5">
    <location>
        <begin position="322"/>
        <end position="566"/>
    </location>
</feature>
<evidence type="ECO:0000256" key="3">
    <source>
        <dbReference type="ARBA" id="ARBA00022840"/>
    </source>
</evidence>
<keyword evidence="3 4" id="KW-0067">ATP-binding</keyword>
<dbReference type="Pfam" id="PF18130">
    <property type="entry name" value="ATPgrasp_N"/>
    <property type="match status" value="1"/>
</dbReference>
<dbReference type="Gene3D" id="3.30.470.20">
    <property type="entry name" value="ATP-grasp fold, B domain"/>
    <property type="match status" value="1"/>
</dbReference>
<dbReference type="Pfam" id="PF13535">
    <property type="entry name" value="ATP-grasp_4"/>
    <property type="match status" value="1"/>
</dbReference>
<dbReference type="SUPFAM" id="SSF56059">
    <property type="entry name" value="Glutathione synthetase ATP-binding domain-like"/>
    <property type="match status" value="1"/>
</dbReference>
<keyword evidence="1" id="KW-0436">Ligase</keyword>
<evidence type="ECO:0000313" key="7">
    <source>
        <dbReference type="Proteomes" id="UP000305883"/>
    </source>
</evidence>
<sequence length="679" mass="75013">MGHPNHLETTLGDKIPLSFQGGLALLEIRDGIKSPRVHRSPPQLWALDLILTPIPEESLPKTPLNVIDLSEESFGSMKFELLRDALRAARRSVAKDMAIIIRLFFPAESGYVARCDFLERRFEGCEAVKVAKSFLPPLSSVLAVPQILPSMSSLKPSSVSIVSQAIGGVLLKSTASHELGSILQELDREMENRLSFPWILQQQVKRRRVFWVQGREDFESSRRAYEAAWALGITLVVLDHPGHWLEDDRGPHAHLREAFVPTNIDIDDGFAQRIVNAVQNYPHPVDGITTISDVRLAGVAKACEILGLPTSPSAAYSIAGDKAATRNLEPKDSNDSFAVNSSADLDAVLAHRRGKLVYPLIVKPCTGWNSDCVSKVHDEPSLCAAVARASARHANSPNRSTGVVVEPYIDGPEVDANFVILNGEILFFDITDDFPSTADSSSSNETENDANFMETLMVVPSGLPLNEKEMMRECLRQSILRQGFESGVFHCEARVRHSTARYAPRDDNGLLDLQVSSVTGETKNATAEPSCYLHEVNARPPGYLNTVGVLLAYGVDYYAIRLLFSLGLAGEERVRALSHPFRGDGPQYTLGVTILPARRSGVMDTEDAVEELMDRHPWLRDCIVDHKTCKKRGDVVQGPESAELWWVAYATVASRVGRKDCLEKVQFVKDHFSYKLIGE</sequence>
<evidence type="ECO:0000256" key="2">
    <source>
        <dbReference type="ARBA" id="ARBA00022741"/>
    </source>
</evidence>
<dbReference type="PROSITE" id="PS50975">
    <property type="entry name" value="ATP_GRASP"/>
    <property type="match status" value="1"/>
</dbReference>
<dbReference type="OrthoDB" id="434648at2759"/>
<dbReference type="AlphaFoldDB" id="A0A4T0WCV2"/>
<gene>
    <name evidence="6" type="ORF">CH35J_003502</name>
</gene>